<keyword evidence="4" id="KW-1185">Reference proteome</keyword>
<keyword evidence="2" id="KW-0812">Transmembrane</keyword>
<accession>A0A1H9QQJ5</accession>
<feature type="transmembrane region" description="Helical" evidence="2">
    <location>
        <begin position="6"/>
        <end position="31"/>
    </location>
</feature>
<dbReference type="RefSeq" id="WP_022748081.1">
    <property type="nucleotide sequence ID" value="NZ_FOGW01000006.1"/>
</dbReference>
<proteinExistence type="predicted"/>
<feature type="transmembrane region" description="Helical" evidence="2">
    <location>
        <begin position="299"/>
        <end position="315"/>
    </location>
</feature>
<dbReference type="OrthoDB" id="2061563at2"/>
<evidence type="ECO:0008006" key="5">
    <source>
        <dbReference type="Google" id="ProtNLM"/>
    </source>
</evidence>
<reference evidence="4" key="1">
    <citation type="submission" date="2016-10" db="EMBL/GenBank/DDBJ databases">
        <authorList>
            <person name="Varghese N."/>
            <person name="Submissions S."/>
        </authorList>
    </citation>
    <scope>NUCLEOTIDE SEQUENCE [LARGE SCALE GENOMIC DNA]</scope>
    <source>
        <strain evidence="4">S1b</strain>
    </source>
</reference>
<feature type="region of interest" description="Disordered" evidence="1">
    <location>
        <begin position="107"/>
        <end position="139"/>
    </location>
</feature>
<protein>
    <recommendedName>
        <fullName evidence="5">DUF2953 domain-containing protein</fullName>
    </recommendedName>
</protein>
<organism evidence="3 4">
    <name type="scientific">Lachnobacterium bovis</name>
    <dbReference type="NCBI Taxonomy" id="140626"/>
    <lineage>
        <taxon>Bacteria</taxon>
        <taxon>Bacillati</taxon>
        <taxon>Bacillota</taxon>
        <taxon>Clostridia</taxon>
        <taxon>Lachnospirales</taxon>
        <taxon>Lachnospiraceae</taxon>
        <taxon>Lachnobacterium</taxon>
    </lineage>
</organism>
<sequence>MSFLLILKFLLKLIIILLCLVVFVTVSVLFYPIRYKIKGKVDTENNNICVDGKVTWLYHIVSVFFHVKEVDIKNFDTDVYLKIFFKKKYFFSTEDLEEKTEDLKENKEVLKEPKEDSENSKKFEENSEEEIESSVTTEKNVNDNESLQYKTDVQNVNEAQNEKKVNLVTKVKKIFSNILGFLKRIKYKFKSFITNKKNSSNKNTSAVGKLYKKIKMIYNDSDFKYTYAFLKEKIILLLKIICPKKVKGFAEFSLAEPDKTALVTSFFTLFPVFYAKSFHIYPDFNAEKKYVLAEFEMKGSFILLSIIVLLLKVWFNKKVMKFLGKIRRVYNA</sequence>
<evidence type="ECO:0000256" key="1">
    <source>
        <dbReference type="SAM" id="MobiDB-lite"/>
    </source>
</evidence>
<evidence type="ECO:0000313" key="4">
    <source>
        <dbReference type="Proteomes" id="UP000182471"/>
    </source>
</evidence>
<gene>
    <name evidence="3" type="ORF">SAMN02910429_00624</name>
</gene>
<name>A0A1H9QQJ5_9FIRM</name>
<dbReference type="AlphaFoldDB" id="A0A1H9QQJ5"/>
<keyword evidence="2" id="KW-1133">Transmembrane helix</keyword>
<dbReference type="Proteomes" id="UP000182471">
    <property type="component" value="Unassembled WGS sequence"/>
</dbReference>
<keyword evidence="2" id="KW-0472">Membrane</keyword>
<dbReference type="EMBL" id="FOGW01000006">
    <property type="protein sequence ID" value="SER62013.1"/>
    <property type="molecule type" value="Genomic_DNA"/>
</dbReference>
<feature type="compositionally biased region" description="Basic and acidic residues" evidence="1">
    <location>
        <begin position="107"/>
        <end position="125"/>
    </location>
</feature>
<evidence type="ECO:0000256" key="2">
    <source>
        <dbReference type="SAM" id="Phobius"/>
    </source>
</evidence>
<evidence type="ECO:0000313" key="3">
    <source>
        <dbReference type="EMBL" id="SER62013.1"/>
    </source>
</evidence>